<comment type="caution">
    <text evidence="2">The sequence shown here is derived from an EMBL/GenBank/DDBJ whole genome shotgun (WGS) entry which is preliminary data.</text>
</comment>
<accession>A0AAV3YEH7</accession>
<evidence type="ECO:0000256" key="1">
    <source>
        <dbReference type="SAM" id="MobiDB-lite"/>
    </source>
</evidence>
<evidence type="ECO:0000313" key="2">
    <source>
        <dbReference type="EMBL" id="GFN80815.1"/>
    </source>
</evidence>
<protein>
    <submittedName>
        <fullName evidence="2">Uncharacterized protein</fullName>
    </submittedName>
</protein>
<gene>
    <name evidence="2" type="ORF">PoB_000732100</name>
</gene>
<reference evidence="2 3" key="1">
    <citation type="journal article" date="2021" name="Elife">
        <title>Chloroplast acquisition without the gene transfer in kleptoplastic sea slugs, Plakobranchus ocellatus.</title>
        <authorList>
            <person name="Maeda T."/>
            <person name="Takahashi S."/>
            <person name="Yoshida T."/>
            <person name="Shimamura S."/>
            <person name="Takaki Y."/>
            <person name="Nagai Y."/>
            <person name="Toyoda A."/>
            <person name="Suzuki Y."/>
            <person name="Arimoto A."/>
            <person name="Ishii H."/>
            <person name="Satoh N."/>
            <person name="Nishiyama T."/>
            <person name="Hasebe M."/>
            <person name="Maruyama T."/>
            <person name="Minagawa J."/>
            <person name="Obokata J."/>
            <person name="Shigenobu S."/>
        </authorList>
    </citation>
    <scope>NUCLEOTIDE SEQUENCE [LARGE SCALE GENOMIC DNA]</scope>
</reference>
<evidence type="ECO:0000313" key="3">
    <source>
        <dbReference type="Proteomes" id="UP000735302"/>
    </source>
</evidence>
<dbReference type="Proteomes" id="UP000735302">
    <property type="component" value="Unassembled WGS sequence"/>
</dbReference>
<feature type="compositionally biased region" description="Basic and acidic residues" evidence="1">
    <location>
        <begin position="49"/>
        <end position="65"/>
    </location>
</feature>
<name>A0AAV3YEH7_9GAST</name>
<keyword evidence="3" id="KW-1185">Reference proteome</keyword>
<organism evidence="2 3">
    <name type="scientific">Plakobranchus ocellatus</name>
    <dbReference type="NCBI Taxonomy" id="259542"/>
    <lineage>
        <taxon>Eukaryota</taxon>
        <taxon>Metazoa</taxon>
        <taxon>Spiralia</taxon>
        <taxon>Lophotrochozoa</taxon>
        <taxon>Mollusca</taxon>
        <taxon>Gastropoda</taxon>
        <taxon>Heterobranchia</taxon>
        <taxon>Euthyneura</taxon>
        <taxon>Panpulmonata</taxon>
        <taxon>Sacoglossa</taxon>
        <taxon>Placobranchoidea</taxon>
        <taxon>Plakobranchidae</taxon>
        <taxon>Plakobranchus</taxon>
    </lineage>
</organism>
<feature type="region of interest" description="Disordered" evidence="1">
    <location>
        <begin position="42"/>
        <end position="75"/>
    </location>
</feature>
<sequence length="75" mass="8632">MSTRSDIVVRDKDSNIDDSTARNHRKWDWMDRIVQVGEDHKGSLKKKTEHPGMEEAEAKKARNQDPDSATIHCDI</sequence>
<proteinExistence type="predicted"/>
<dbReference type="AlphaFoldDB" id="A0AAV3YEH7"/>
<dbReference type="EMBL" id="BLXT01000847">
    <property type="protein sequence ID" value="GFN80815.1"/>
    <property type="molecule type" value="Genomic_DNA"/>
</dbReference>